<evidence type="ECO:0000313" key="4">
    <source>
        <dbReference type="Proteomes" id="UP001501480"/>
    </source>
</evidence>
<feature type="transmembrane region" description="Helical" evidence="2">
    <location>
        <begin position="224"/>
        <end position="245"/>
    </location>
</feature>
<dbReference type="RefSeq" id="WP_344329225.1">
    <property type="nucleotide sequence ID" value="NZ_BAAAPY010000010.1"/>
</dbReference>
<organism evidence="3 4">
    <name type="scientific">Aeromicrobium halocynthiae</name>
    <dbReference type="NCBI Taxonomy" id="560557"/>
    <lineage>
        <taxon>Bacteria</taxon>
        <taxon>Bacillati</taxon>
        <taxon>Actinomycetota</taxon>
        <taxon>Actinomycetes</taxon>
        <taxon>Propionibacteriales</taxon>
        <taxon>Nocardioidaceae</taxon>
        <taxon>Aeromicrobium</taxon>
    </lineage>
</organism>
<feature type="transmembrane region" description="Helical" evidence="2">
    <location>
        <begin position="371"/>
        <end position="392"/>
    </location>
</feature>
<keyword evidence="4" id="KW-1185">Reference proteome</keyword>
<name>A0ABP5HQ81_9ACTN</name>
<dbReference type="PANTHER" id="PTHR41771:SF1">
    <property type="entry name" value="MEMBRANE PROTEIN"/>
    <property type="match status" value="1"/>
</dbReference>
<feature type="transmembrane region" description="Helical" evidence="2">
    <location>
        <begin position="21"/>
        <end position="47"/>
    </location>
</feature>
<evidence type="ECO:0000313" key="3">
    <source>
        <dbReference type="EMBL" id="GAA2083066.1"/>
    </source>
</evidence>
<comment type="caution">
    <text evidence="3">The sequence shown here is derived from an EMBL/GenBank/DDBJ whole genome shotgun (WGS) entry which is preliminary data.</text>
</comment>
<dbReference type="InterPro" id="IPR012507">
    <property type="entry name" value="YibE_F"/>
</dbReference>
<evidence type="ECO:0000256" key="2">
    <source>
        <dbReference type="SAM" id="Phobius"/>
    </source>
</evidence>
<evidence type="ECO:0000256" key="1">
    <source>
        <dbReference type="SAM" id="MobiDB-lite"/>
    </source>
</evidence>
<keyword evidence="2" id="KW-0812">Transmembrane</keyword>
<accession>A0ABP5HQ81</accession>
<feature type="transmembrane region" description="Helical" evidence="2">
    <location>
        <begin position="172"/>
        <end position="193"/>
    </location>
</feature>
<dbReference type="EMBL" id="BAAAPY010000010">
    <property type="protein sequence ID" value="GAA2083066.1"/>
    <property type="molecule type" value="Genomic_DNA"/>
</dbReference>
<keyword evidence="2" id="KW-0472">Membrane</keyword>
<feature type="transmembrane region" description="Helical" evidence="2">
    <location>
        <begin position="329"/>
        <end position="350"/>
    </location>
</feature>
<dbReference type="Proteomes" id="UP001501480">
    <property type="component" value="Unassembled WGS sequence"/>
</dbReference>
<protein>
    <submittedName>
        <fullName evidence="3">YibE/F family protein</fullName>
    </submittedName>
</protein>
<sequence length="416" mass="43564">MAHGHAHAIEDLDAGPPRKRLSAVLAVIVTIITLLALAAMVALWPAAGDVPSDRNPLAGPGVTTVDAVVSSVEEFDCGSGGIGPDQLPTVDGNCAQVVAQTDAGPAEFTLDSARTQAGISEGDRIELIRFQPEGESEVSYEFLDFERSTPLLLLTLIFAVLAIVVARWRGLFALLGVGITLLALMRFVLPAILAGEPPLLVAVVGSTVIMIVLLYLAHGISIRTTAALFGTFFGIGFTAAVGAWATDWAHLTGIAGEDDRTLVATVPELNMGAVVAATMVIAGLGVLNDVTVTQASAVWEMRALRPTARAAELFASAMRIGRDHIASSVYTLVFAYAGASMTILLLISAYQRDLGQMATTEEIGQEIVRTLVGMIGFVLAVPMTTLCAVALAPPALDEEPQTGGQHRKRFVPSSDA</sequence>
<dbReference type="Pfam" id="PF07907">
    <property type="entry name" value="YibE_F"/>
    <property type="match status" value="1"/>
</dbReference>
<dbReference type="PANTHER" id="PTHR41771">
    <property type="entry name" value="MEMBRANE PROTEIN-RELATED"/>
    <property type="match status" value="1"/>
</dbReference>
<feature type="region of interest" description="Disordered" evidence="1">
    <location>
        <begin position="397"/>
        <end position="416"/>
    </location>
</feature>
<proteinExistence type="predicted"/>
<feature type="transmembrane region" description="Helical" evidence="2">
    <location>
        <begin position="199"/>
        <end position="217"/>
    </location>
</feature>
<gene>
    <name evidence="3" type="ORF">GCM10009821_25080</name>
</gene>
<feature type="transmembrane region" description="Helical" evidence="2">
    <location>
        <begin position="148"/>
        <end position="165"/>
    </location>
</feature>
<reference evidence="4" key="1">
    <citation type="journal article" date="2019" name="Int. J. Syst. Evol. Microbiol.">
        <title>The Global Catalogue of Microorganisms (GCM) 10K type strain sequencing project: providing services to taxonomists for standard genome sequencing and annotation.</title>
        <authorList>
            <consortium name="The Broad Institute Genomics Platform"/>
            <consortium name="The Broad Institute Genome Sequencing Center for Infectious Disease"/>
            <person name="Wu L."/>
            <person name="Ma J."/>
        </authorList>
    </citation>
    <scope>NUCLEOTIDE SEQUENCE [LARGE SCALE GENOMIC DNA]</scope>
    <source>
        <strain evidence="4">JCM 15749</strain>
    </source>
</reference>
<keyword evidence="2" id="KW-1133">Transmembrane helix</keyword>